<evidence type="ECO:0000256" key="2">
    <source>
        <dbReference type="ARBA" id="ARBA00022692"/>
    </source>
</evidence>
<evidence type="ECO:0000256" key="3">
    <source>
        <dbReference type="ARBA" id="ARBA00022989"/>
    </source>
</evidence>
<evidence type="ECO:0000256" key="5">
    <source>
        <dbReference type="SAM" id="Phobius"/>
    </source>
</evidence>
<feature type="transmembrane region" description="Helical" evidence="5">
    <location>
        <begin position="99"/>
        <end position="117"/>
    </location>
</feature>
<dbReference type="SMART" id="SM01417">
    <property type="entry name" value="Solute_trans_a"/>
    <property type="match status" value="1"/>
</dbReference>
<organism evidence="6 7">
    <name type="scientific">Thelohanellus kitauei</name>
    <name type="common">Myxosporean</name>
    <dbReference type="NCBI Taxonomy" id="669202"/>
    <lineage>
        <taxon>Eukaryota</taxon>
        <taxon>Metazoa</taxon>
        <taxon>Cnidaria</taxon>
        <taxon>Myxozoa</taxon>
        <taxon>Myxosporea</taxon>
        <taxon>Bivalvulida</taxon>
        <taxon>Platysporina</taxon>
        <taxon>Myxobolidae</taxon>
        <taxon>Thelohanellus</taxon>
    </lineage>
</organism>
<gene>
    <name evidence="6" type="ORF">RF11_14553</name>
</gene>
<dbReference type="Pfam" id="PF03619">
    <property type="entry name" value="Solute_trans_a"/>
    <property type="match status" value="1"/>
</dbReference>
<sequence length="235" mass="27813">MFCTCCFAGSAFEIRHIRFCKRASLQFCIVKILAAILIIILHRFNAFHEGDFNPAYGYLYINIVYNVSYSFALYGLFFFYLIAKIFLNPYNPLCKFLTIKFIMFLSYYQYLIMVLIFKSKTRDYCMDMSISTLTNGIMFFLITIEMIITAILLRISFPHKLYQVGSFVNYYEDDLNSTTSWWSSLLKVVDPRDFIRDSLHNFSQLYRNYSSVFPKPNNDILVQESNNVNYRSYPE</sequence>
<dbReference type="InterPro" id="IPR005178">
    <property type="entry name" value="Ostalpha/TMEM184C"/>
</dbReference>
<dbReference type="OMA" id="TIEMIIT"/>
<feature type="transmembrane region" description="Helical" evidence="5">
    <location>
        <begin position="63"/>
        <end position="87"/>
    </location>
</feature>
<comment type="subcellular location">
    <subcellularLocation>
        <location evidence="1">Membrane</location>
        <topology evidence="1">Multi-pass membrane protein</topology>
    </subcellularLocation>
</comment>
<dbReference type="EMBL" id="JWZT01002014">
    <property type="protein sequence ID" value="KII70590.1"/>
    <property type="molecule type" value="Genomic_DNA"/>
</dbReference>
<dbReference type="OrthoDB" id="5348404at2759"/>
<accession>A0A0C2N2K0</accession>
<feature type="transmembrane region" description="Helical" evidence="5">
    <location>
        <begin position="137"/>
        <end position="157"/>
    </location>
</feature>
<feature type="transmembrane region" description="Helical" evidence="5">
    <location>
        <begin position="23"/>
        <end position="43"/>
    </location>
</feature>
<keyword evidence="3 5" id="KW-1133">Transmembrane helix</keyword>
<comment type="caution">
    <text evidence="6">The sequence shown here is derived from an EMBL/GenBank/DDBJ whole genome shotgun (WGS) entry which is preliminary data.</text>
</comment>
<dbReference type="PANTHER" id="PTHR23423">
    <property type="entry name" value="ORGANIC SOLUTE TRANSPORTER-RELATED"/>
    <property type="match status" value="1"/>
</dbReference>
<keyword evidence="4 5" id="KW-0472">Membrane</keyword>
<dbReference type="AlphaFoldDB" id="A0A0C2N2K0"/>
<dbReference type="GO" id="GO:0016020">
    <property type="term" value="C:membrane"/>
    <property type="evidence" value="ECO:0007669"/>
    <property type="project" value="UniProtKB-SubCell"/>
</dbReference>
<protein>
    <submittedName>
        <fullName evidence="6">Transmembrane protein 184A</fullName>
    </submittedName>
</protein>
<evidence type="ECO:0000256" key="4">
    <source>
        <dbReference type="ARBA" id="ARBA00023136"/>
    </source>
</evidence>
<reference evidence="6 7" key="1">
    <citation type="journal article" date="2014" name="Genome Biol. Evol.">
        <title>The genome of the myxosporean Thelohanellus kitauei shows adaptations to nutrient acquisition within its fish host.</title>
        <authorList>
            <person name="Yang Y."/>
            <person name="Xiong J."/>
            <person name="Zhou Z."/>
            <person name="Huo F."/>
            <person name="Miao W."/>
            <person name="Ran C."/>
            <person name="Liu Y."/>
            <person name="Zhang J."/>
            <person name="Feng J."/>
            <person name="Wang M."/>
            <person name="Wang M."/>
            <person name="Wang L."/>
            <person name="Yao B."/>
        </authorList>
    </citation>
    <scope>NUCLEOTIDE SEQUENCE [LARGE SCALE GENOMIC DNA]</scope>
    <source>
        <strain evidence="6">Wuqing</strain>
    </source>
</reference>
<dbReference type="Proteomes" id="UP000031668">
    <property type="component" value="Unassembled WGS sequence"/>
</dbReference>
<keyword evidence="7" id="KW-1185">Reference proteome</keyword>
<evidence type="ECO:0000313" key="7">
    <source>
        <dbReference type="Proteomes" id="UP000031668"/>
    </source>
</evidence>
<name>A0A0C2N2K0_THEKT</name>
<evidence type="ECO:0000256" key="1">
    <source>
        <dbReference type="ARBA" id="ARBA00004141"/>
    </source>
</evidence>
<proteinExistence type="predicted"/>
<evidence type="ECO:0000313" key="6">
    <source>
        <dbReference type="EMBL" id="KII70590.1"/>
    </source>
</evidence>
<keyword evidence="2 5" id="KW-0812">Transmembrane</keyword>